<keyword evidence="3" id="KW-1185">Reference proteome</keyword>
<sequence>MPGVARDIKSYFKPLSSSMKKRPSEDDGPFSPEPKKTNSPHPASSKIIISSKRLPLLDQE</sequence>
<name>A0A7T8HJG1_CALRO</name>
<evidence type="ECO:0000313" key="3">
    <source>
        <dbReference type="Proteomes" id="UP000595437"/>
    </source>
</evidence>
<feature type="region of interest" description="Disordered" evidence="1">
    <location>
        <begin position="1"/>
        <end position="60"/>
    </location>
</feature>
<protein>
    <submittedName>
        <fullName evidence="2">Uracil-DNA glycosylase</fullName>
    </submittedName>
</protein>
<feature type="compositionally biased region" description="Basic and acidic residues" evidence="1">
    <location>
        <begin position="1"/>
        <end position="10"/>
    </location>
</feature>
<dbReference type="EMBL" id="CP045896">
    <property type="protein sequence ID" value="QQP50896.1"/>
    <property type="molecule type" value="Genomic_DNA"/>
</dbReference>
<accession>A0A7T8HJG1</accession>
<dbReference type="AlphaFoldDB" id="A0A7T8HJG1"/>
<dbReference type="Proteomes" id="UP000595437">
    <property type="component" value="Chromosome 7"/>
</dbReference>
<gene>
    <name evidence="2" type="ORF">FKW44_012050</name>
</gene>
<organism evidence="2 3">
    <name type="scientific">Caligus rogercresseyi</name>
    <name type="common">Sea louse</name>
    <dbReference type="NCBI Taxonomy" id="217165"/>
    <lineage>
        <taxon>Eukaryota</taxon>
        <taxon>Metazoa</taxon>
        <taxon>Ecdysozoa</taxon>
        <taxon>Arthropoda</taxon>
        <taxon>Crustacea</taxon>
        <taxon>Multicrustacea</taxon>
        <taxon>Hexanauplia</taxon>
        <taxon>Copepoda</taxon>
        <taxon>Siphonostomatoida</taxon>
        <taxon>Caligidae</taxon>
        <taxon>Caligus</taxon>
    </lineage>
</organism>
<reference evidence="3" key="1">
    <citation type="submission" date="2021-01" db="EMBL/GenBank/DDBJ databases">
        <title>Caligus Genome Assembly.</title>
        <authorList>
            <person name="Gallardo-Escarate C."/>
        </authorList>
    </citation>
    <scope>NUCLEOTIDE SEQUENCE [LARGE SCALE GENOMIC DNA]</scope>
</reference>
<proteinExistence type="predicted"/>
<evidence type="ECO:0000256" key="1">
    <source>
        <dbReference type="SAM" id="MobiDB-lite"/>
    </source>
</evidence>
<evidence type="ECO:0000313" key="2">
    <source>
        <dbReference type="EMBL" id="QQP50896.1"/>
    </source>
</evidence>